<evidence type="ECO:0000313" key="3">
    <source>
        <dbReference type="Proteomes" id="UP000186132"/>
    </source>
</evidence>
<evidence type="ECO:0008006" key="4">
    <source>
        <dbReference type="Google" id="ProtNLM"/>
    </source>
</evidence>
<dbReference type="InterPro" id="IPR019219">
    <property type="entry name" value="DUF2130"/>
</dbReference>
<dbReference type="Proteomes" id="UP000186132">
    <property type="component" value="Unassembled WGS sequence"/>
</dbReference>
<evidence type="ECO:0000256" key="1">
    <source>
        <dbReference type="SAM" id="Coils"/>
    </source>
</evidence>
<dbReference type="Pfam" id="PF09903">
    <property type="entry name" value="DUF2130"/>
    <property type="match status" value="1"/>
</dbReference>
<name>A0A1M5CVN2_9ACTN</name>
<reference evidence="3" key="1">
    <citation type="submission" date="2016-11" db="EMBL/GenBank/DDBJ databases">
        <authorList>
            <person name="Varghese N."/>
            <person name="Submissions S."/>
        </authorList>
    </citation>
    <scope>NUCLEOTIDE SEQUENCE [LARGE SCALE GENOMIC DNA]</scope>
    <source>
        <strain evidence="3">DSM 45627</strain>
    </source>
</reference>
<feature type="coiled-coil region" evidence="1">
    <location>
        <begin position="105"/>
        <end position="187"/>
    </location>
</feature>
<keyword evidence="3" id="KW-1185">Reference proteome</keyword>
<protein>
    <recommendedName>
        <fullName evidence="4">DUF2130 domain-containing protein</fullName>
    </recommendedName>
</protein>
<dbReference type="OrthoDB" id="9765972at2"/>
<proteinExistence type="predicted"/>
<keyword evidence="1" id="KW-0175">Coiled coil</keyword>
<accession>A0A1M5CVN2</accession>
<gene>
    <name evidence="2" type="ORF">SAMN05443575_0370</name>
</gene>
<dbReference type="EMBL" id="FQVU01000001">
    <property type="protein sequence ID" value="SHF58769.1"/>
    <property type="molecule type" value="Genomic_DNA"/>
</dbReference>
<sequence>MTAHVSELPYSESCPWCGQGIPHDRMEEILGRIQANERAQTRSIERRLTAEMEQRLADAEAEQAVAIEAVQREADAAVTETRRKGADELAAAVAAAVAAAHAEAAQREAAAVEAANAARQAAEARLAEVTARHEEATQALLVEQREALEEHQEKLLGVERARAFAEQQKLSEQVAKLQRQLERKSANERGEGAELDLFEELRQAFPGDVIERVKRGQPGADIVHEIRDGGRVCGKIVYDSKDRTAWRNDYVSKLRSDQLAAEAEHAILATAVFPSGTHQLHVQEGVIVANPARVVELVRLLRGHAVRLATLRVGDEDRAEKATALYTFIGSERFAQLMEQHAQVTTDLLNLEVKEKRAHDTTWRRRGELIRQAEQNRGVIMAEIDQIVMGPDAGQMRDAT</sequence>
<organism evidence="2 3">
    <name type="scientific">Jatrophihabitans endophyticus</name>
    <dbReference type="NCBI Taxonomy" id="1206085"/>
    <lineage>
        <taxon>Bacteria</taxon>
        <taxon>Bacillati</taxon>
        <taxon>Actinomycetota</taxon>
        <taxon>Actinomycetes</taxon>
        <taxon>Jatrophihabitantales</taxon>
        <taxon>Jatrophihabitantaceae</taxon>
        <taxon>Jatrophihabitans</taxon>
    </lineage>
</organism>
<dbReference type="RefSeq" id="WP_084180603.1">
    <property type="nucleotide sequence ID" value="NZ_FQVU01000001.1"/>
</dbReference>
<dbReference type="AlphaFoldDB" id="A0A1M5CVN2"/>
<evidence type="ECO:0000313" key="2">
    <source>
        <dbReference type="EMBL" id="SHF58769.1"/>
    </source>
</evidence>